<sequence length="194" mass="20710">MGTRAFRCNSLTMSRSVRSRFESVAICRTYRRSAPYRLGVCATVMPMHQSIQRSEVKASMRVVLTVKTGLPLVHAVNAATVLGASVGAAASLPLGPPGNDASGTRYPGIVTTPVPILHAPAEDLTTLFRTANSQEELTVLCLTETARQARTYDDYLTTLATTNAADSNIIGLVIAGPRTKVTKLTKRLPLLGTP</sequence>
<evidence type="ECO:0000313" key="1">
    <source>
        <dbReference type="EMBL" id="TCC50517.1"/>
    </source>
</evidence>
<dbReference type="EMBL" id="SJKB01000024">
    <property type="protein sequence ID" value="TCC50517.1"/>
    <property type="molecule type" value="Genomic_DNA"/>
</dbReference>
<comment type="caution">
    <text evidence="1">The sequence shown here is derived from an EMBL/GenBank/DDBJ whole genome shotgun (WGS) entry which is preliminary data.</text>
</comment>
<dbReference type="Pfam" id="PF09391">
    <property type="entry name" value="DUF2000"/>
    <property type="match status" value="1"/>
</dbReference>
<dbReference type="InterPro" id="IPR023476">
    <property type="entry name" value="Pep_tRNA_hydro_II_dom_sf"/>
</dbReference>
<protein>
    <submittedName>
        <fullName evidence="1">DUF2000 domain-containing protein</fullName>
    </submittedName>
</protein>
<dbReference type="OrthoDB" id="3692042at2"/>
<organism evidence="1 2">
    <name type="scientific">Kribbella pittospori</name>
    <dbReference type="NCBI Taxonomy" id="722689"/>
    <lineage>
        <taxon>Bacteria</taxon>
        <taxon>Bacillati</taxon>
        <taxon>Actinomycetota</taxon>
        <taxon>Actinomycetes</taxon>
        <taxon>Propionibacteriales</taxon>
        <taxon>Kribbellaceae</taxon>
        <taxon>Kribbella</taxon>
    </lineage>
</organism>
<gene>
    <name evidence="1" type="ORF">E0H73_41365</name>
</gene>
<keyword evidence="2" id="KW-1185">Reference proteome</keyword>
<reference evidence="1 2" key="1">
    <citation type="submission" date="2019-02" db="EMBL/GenBank/DDBJ databases">
        <title>Kribbella capetownensis sp. nov. and Kribbella speibonae sp. nov., isolated from soil.</title>
        <authorList>
            <person name="Curtis S.M."/>
            <person name="Norton I."/>
            <person name="Everest G.J."/>
            <person name="Meyers P.R."/>
        </authorList>
    </citation>
    <scope>NUCLEOTIDE SEQUENCE [LARGE SCALE GENOMIC DNA]</scope>
    <source>
        <strain evidence="1 2">NRRL B-24813</strain>
    </source>
</reference>
<dbReference type="InterPro" id="IPR018988">
    <property type="entry name" value="DUF2000"/>
</dbReference>
<evidence type="ECO:0000313" key="2">
    <source>
        <dbReference type="Proteomes" id="UP000291144"/>
    </source>
</evidence>
<name>A0A4R0JV97_9ACTN</name>
<dbReference type="SUPFAM" id="SSF102462">
    <property type="entry name" value="Peptidyl-tRNA hydrolase II"/>
    <property type="match status" value="1"/>
</dbReference>
<accession>A0A4R0JV97</accession>
<dbReference type="AlphaFoldDB" id="A0A4R0JV97"/>
<dbReference type="Proteomes" id="UP000291144">
    <property type="component" value="Unassembled WGS sequence"/>
</dbReference>
<proteinExistence type="predicted"/>
<dbReference type="Gene3D" id="3.40.1490.10">
    <property type="entry name" value="Bit1"/>
    <property type="match status" value="1"/>
</dbReference>